<evidence type="ECO:0000313" key="3">
    <source>
        <dbReference type="Proteomes" id="UP000010552"/>
    </source>
</evidence>
<dbReference type="Proteomes" id="UP000010552">
    <property type="component" value="Unassembled WGS sequence"/>
</dbReference>
<accession>L5JZ62</accession>
<dbReference type="EMBL" id="KB031072">
    <property type="protein sequence ID" value="ELK04362.1"/>
    <property type="molecule type" value="Genomic_DNA"/>
</dbReference>
<reference evidence="3" key="1">
    <citation type="journal article" date="2013" name="Science">
        <title>Comparative analysis of bat genomes provides insight into the evolution of flight and immunity.</title>
        <authorList>
            <person name="Zhang G."/>
            <person name="Cowled C."/>
            <person name="Shi Z."/>
            <person name="Huang Z."/>
            <person name="Bishop-Lilly K.A."/>
            <person name="Fang X."/>
            <person name="Wynne J.W."/>
            <person name="Xiong Z."/>
            <person name="Baker M.L."/>
            <person name="Zhao W."/>
            <person name="Tachedjian M."/>
            <person name="Zhu Y."/>
            <person name="Zhou P."/>
            <person name="Jiang X."/>
            <person name="Ng J."/>
            <person name="Yang L."/>
            <person name="Wu L."/>
            <person name="Xiao J."/>
            <person name="Feng Y."/>
            <person name="Chen Y."/>
            <person name="Sun X."/>
            <person name="Zhang Y."/>
            <person name="Marsh G.A."/>
            <person name="Crameri G."/>
            <person name="Broder C.C."/>
            <person name="Frey K.G."/>
            <person name="Wang L.F."/>
            <person name="Wang J."/>
        </authorList>
    </citation>
    <scope>NUCLEOTIDE SEQUENCE [LARGE SCALE GENOMIC DNA]</scope>
</reference>
<feature type="region of interest" description="Disordered" evidence="1">
    <location>
        <begin position="70"/>
        <end position="101"/>
    </location>
</feature>
<dbReference type="InParanoid" id="L5JZ62"/>
<keyword evidence="3" id="KW-1185">Reference proteome</keyword>
<evidence type="ECO:0000313" key="2">
    <source>
        <dbReference type="EMBL" id="ELK04362.1"/>
    </source>
</evidence>
<evidence type="ECO:0000256" key="1">
    <source>
        <dbReference type="SAM" id="MobiDB-lite"/>
    </source>
</evidence>
<organism evidence="2 3">
    <name type="scientific">Pteropus alecto</name>
    <name type="common">Black flying fox</name>
    <dbReference type="NCBI Taxonomy" id="9402"/>
    <lineage>
        <taxon>Eukaryota</taxon>
        <taxon>Metazoa</taxon>
        <taxon>Chordata</taxon>
        <taxon>Craniata</taxon>
        <taxon>Vertebrata</taxon>
        <taxon>Euteleostomi</taxon>
        <taxon>Mammalia</taxon>
        <taxon>Eutheria</taxon>
        <taxon>Laurasiatheria</taxon>
        <taxon>Chiroptera</taxon>
        <taxon>Yinpterochiroptera</taxon>
        <taxon>Pteropodoidea</taxon>
        <taxon>Pteropodidae</taxon>
        <taxon>Pteropodinae</taxon>
        <taxon>Pteropus</taxon>
    </lineage>
</organism>
<sequence length="101" mass="11213">MSPDVGCSRGPGHLHRKRLRQEACGADPWDKPVLRALFKASMQLVRRFRAVDLGEHLTFTCVLTVTQKGHAESLPPPAMPPCGRSWRPGRARLARMSSRGV</sequence>
<name>L5JZ62_PTEAL</name>
<dbReference type="AlphaFoldDB" id="L5JZ62"/>
<gene>
    <name evidence="2" type="ORF">PAL_GLEAN10024616</name>
</gene>
<protein>
    <submittedName>
        <fullName evidence="2">Uncharacterized protein</fullName>
    </submittedName>
</protein>
<proteinExistence type="predicted"/>